<accession>A0A0D9VJZ6</accession>
<dbReference type="InterPro" id="IPR008030">
    <property type="entry name" value="NmrA-like"/>
</dbReference>
<dbReference type="HOGENOM" id="CLU_013877_0_0_1"/>
<dbReference type="PANTHER" id="PTHR43349:SF34">
    <property type="entry name" value="PINORESINOL-LARICIRESINOL REDUCTASE 3-RELATED"/>
    <property type="match status" value="1"/>
</dbReference>
<feature type="region of interest" description="Disordered" evidence="3">
    <location>
        <begin position="297"/>
        <end position="461"/>
    </location>
</feature>
<evidence type="ECO:0000313" key="6">
    <source>
        <dbReference type="Proteomes" id="UP000032180"/>
    </source>
</evidence>
<evidence type="ECO:0000256" key="3">
    <source>
        <dbReference type="SAM" id="MobiDB-lite"/>
    </source>
</evidence>
<dbReference type="SUPFAM" id="SSF52540">
    <property type="entry name" value="P-loop containing nucleoside triphosphate hydrolases"/>
    <property type="match status" value="1"/>
</dbReference>
<feature type="compositionally biased region" description="Polar residues" evidence="3">
    <location>
        <begin position="375"/>
        <end position="385"/>
    </location>
</feature>
<reference evidence="6" key="2">
    <citation type="submission" date="2013-12" db="EMBL/GenBank/DDBJ databases">
        <authorList>
            <person name="Yu Y."/>
            <person name="Lee S."/>
            <person name="de Baynast K."/>
            <person name="Wissotski M."/>
            <person name="Liu L."/>
            <person name="Talag J."/>
            <person name="Goicoechea J."/>
            <person name="Angelova A."/>
            <person name="Jetty R."/>
            <person name="Kudrna D."/>
            <person name="Golser W."/>
            <person name="Rivera L."/>
            <person name="Zhang J."/>
            <person name="Wing R."/>
        </authorList>
    </citation>
    <scope>NUCLEOTIDE SEQUENCE</scope>
</reference>
<dbReference type="Gene3D" id="3.90.25.10">
    <property type="entry name" value="UDP-galactose 4-epimerase, domain 1"/>
    <property type="match status" value="1"/>
</dbReference>
<dbReference type="GO" id="GO:0016491">
    <property type="term" value="F:oxidoreductase activity"/>
    <property type="evidence" value="ECO:0007669"/>
    <property type="project" value="UniProtKB-KW"/>
</dbReference>
<proteinExistence type="predicted"/>
<feature type="domain" description="NmrA-like" evidence="4">
    <location>
        <begin position="8"/>
        <end position="258"/>
    </location>
</feature>
<organism evidence="5 6">
    <name type="scientific">Leersia perrieri</name>
    <dbReference type="NCBI Taxonomy" id="77586"/>
    <lineage>
        <taxon>Eukaryota</taxon>
        <taxon>Viridiplantae</taxon>
        <taxon>Streptophyta</taxon>
        <taxon>Embryophyta</taxon>
        <taxon>Tracheophyta</taxon>
        <taxon>Spermatophyta</taxon>
        <taxon>Magnoliopsida</taxon>
        <taxon>Liliopsida</taxon>
        <taxon>Poales</taxon>
        <taxon>Poaceae</taxon>
        <taxon>BOP clade</taxon>
        <taxon>Oryzoideae</taxon>
        <taxon>Oryzeae</taxon>
        <taxon>Oryzinae</taxon>
        <taxon>Leersia</taxon>
    </lineage>
</organism>
<evidence type="ECO:0000259" key="4">
    <source>
        <dbReference type="Pfam" id="PF05368"/>
    </source>
</evidence>
<protein>
    <recommendedName>
        <fullName evidence="4">NmrA-like domain-containing protein</fullName>
    </recommendedName>
</protein>
<feature type="compositionally biased region" description="Polar residues" evidence="3">
    <location>
        <begin position="353"/>
        <end position="367"/>
    </location>
</feature>
<reference evidence="5 6" key="1">
    <citation type="submission" date="2012-08" db="EMBL/GenBank/DDBJ databases">
        <title>Oryza genome evolution.</title>
        <authorList>
            <person name="Wing R.A."/>
        </authorList>
    </citation>
    <scope>NUCLEOTIDE SEQUENCE</scope>
</reference>
<feature type="region of interest" description="Disordered" evidence="3">
    <location>
        <begin position="571"/>
        <end position="594"/>
    </location>
</feature>
<dbReference type="AlphaFoldDB" id="A0A0D9VJZ6"/>
<keyword evidence="2" id="KW-0560">Oxidoreductase</keyword>
<dbReference type="SUPFAM" id="SSF51735">
    <property type="entry name" value="NAD(P)-binding Rossmann-fold domains"/>
    <property type="match status" value="1"/>
</dbReference>
<sequence>MCEETRRSRVLVVGATGRLGGSLVRASLAAGHPTFALVRPHHLAAVPDSAPLKSLAGATVVKGSLEDYPSLLEAVRQVDVVICAVPTKQALQQKPLIRAIKEAGCVKRFIPAEFGADPTKVQIDGMDHGFYEKKIDIRHLIESEGIPHTYICCNFLMRYLLPSLVQPGLDAPPRDEVKIFGDGNTRGVFVEETDVAKFTICTIEDPRTLNKTLYLRPSGNVYSMNELVDLWEKKINKFLNKIYITEEQLLKTIQALAFVLGVPLQLWMLEEHYCSFRLQFFIRISVELFEKLSMLTTERSSGHNRHSRNDSSTKHKSGYEPSDTETEWHESPWNDAVLVLPSDRTRLPKDPGRNTQVGARRQNTSPNHTREYPNEKTSNLRNSRTPPRFTEQMHQNSSYGGGKNELRKKNSRTPPRFRPSMENFSRSSIKEKFSHNRSISTPKLRPHEKEHPPRAPAFLGTNLISKQGEIDSADNIKEDSHAENCSQEINELIANGKWPNARYNEYACTSTESIPTGDIFFSRDCRAPLQKTPTKHNNEKFLTSENDPAENYVVQENNNNLGQTPQLVSARSGLSRTRNSNYGTSRHTQVNNGPILSSQYNSGRFSGDSGKFSDFTGKLVGGVMKFTSNMQKVQNDSWFPCVTGKTCRRPRSPNSKTADESESSFIQKAPVVENIRLFWADKYCPRTLSGFSCHREQIEQLKQLVSTEFCPHIIFKGPPGSGKRSLCRAIVTEIFGDSSLNVSHYLKSCRGQGSTSMPILVSLSSSDHHMELNLRYQSKNARYVLMDLANEITNKHKATDPSLRKNFKVIVLYDVDKVSESNQRLIKWIIDSSSDTHKILMTCLDESHILESIKSRCKLICMGMPSTSEIVDILTYVSKKESFVLPSSFAATIASQSKQNMREAILALEACKSNTYPFIDGQAIPLGWENVLKELAAEILDDPSPKRLFLVRGKLQKLLVEFVPPKLILQVIIAKQKGSFLVGFAIYKFLYLDLSQKLVELFLKGTQSSIRREVYYWHAYYDKRLPVGAIALLKLEEFVAKVMSIHTKTLPFSSRRPA</sequence>
<dbReference type="InterPro" id="IPR045312">
    <property type="entry name" value="PCBER-like"/>
</dbReference>
<dbReference type="Gramene" id="LPERR02G23930.1">
    <property type="protein sequence ID" value="LPERR02G23930.1"/>
    <property type="gene ID" value="LPERR02G23930"/>
</dbReference>
<dbReference type="CDD" id="cd05259">
    <property type="entry name" value="PCBER_SDR_a"/>
    <property type="match status" value="1"/>
</dbReference>
<name>A0A0D9VJZ6_9ORYZ</name>
<reference evidence="5" key="3">
    <citation type="submission" date="2015-04" db="UniProtKB">
        <authorList>
            <consortium name="EnsemblPlants"/>
        </authorList>
    </citation>
    <scope>IDENTIFICATION</scope>
</reference>
<dbReference type="Gene3D" id="1.10.8.60">
    <property type="match status" value="1"/>
</dbReference>
<dbReference type="Pfam" id="PF13177">
    <property type="entry name" value="DNA_pol3_delta2"/>
    <property type="match status" value="1"/>
</dbReference>
<dbReference type="Proteomes" id="UP000032180">
    <property type="component" value="Chromosome 2"/>
</dbReference>
<dbReference type="GO" id="GO:0006260">
    <property type="term" value="P:DNA replication"/>
    <property type="evidence" value="ECO:0007669"/>
    <property type="project" value="InterPro"/>
</dbReference>
<evidence type="ECO:0000256" key="1">
    <source>
        <dbReference type="ARBA" id="ARBA00022857"/>
    </source>
</evidence>
<dbReference type="InterPro" id="IPR027417">
    <property type="entry name" value="P-loop_NTPase"/>
</dbReference>
<dbReference type="eggNOG" id="KOG2035">
    <property type="taxonomic scope" value="Eukaryota"/>
</dbReference>
<dbReference type="Gene3D" id="1.20.272.10">
    <property type="match status" value="1"/>
</dbReference>
<dbReference type="GO" id="GO:0003677">
    <property type="term" value="F:DNA binding"/>
    <property type="evidence" value="ECO:0007669"/>
    <property type="project" value="InterPro"/>
</dbReference>
<dbReference type="Pfam" id="PF05368">
    <property type="entry name" value="NmrA"/>
    <property type="match status" value="1"/>
</dbReference>
<evidence type="ECO:0000256" key="2">
    <source>
        <dbReference type="ARBA" id="ARBA00023002"/>
    </source>
</evidence>
<feature type="compositionally biased region" description="Basic and acidic residues" evidence="3">
    <location>
        <begin position="343"/>
        <end position="352"/>
    </location>
</feature>
<keyword evidence="6" id="KW-1185">Reference proteome</keyword>
<evidence type="ECO:0000313" key="5">
    <source>
        <dbReference type="EnsemblPlants" id="LPERR02G23930.1"/>
    </source>
</evidence>
<dbReference type="Gene3D" id="3.40.50.720">
    <property type="entry name" value="NAD(P)-binding Rossmann-like Domain"/>
    <property type="match status" value="1"/>
</dbReference>
<dbReference type="FunFam" id="1.10.8.60:FF:000030">
    <property type="entry name" value="replication factor C subunit 3"/>
    <property type="match status" value="1"/>
</dbReference>
<dbReference type="Pfam" id="PF21960">
    <property type="entry name" value="RCF1-5-like_lid"/>
    <property type="match status" value="1"/>
</dbReference>
<dbReference type="FunFam" id="3.40.50.300:FF:001503">
    <property type="entry name" value="Replication factor C subunit 3"/>
    <property type="match status" value="1"/>
</dbReference>
<dbReference type="EnsemblPlants" id="LPERR02G23930.1">
    <property type="protein sequence ID" value="LPERR02G23930.1"/>
    <property type="gene ID" value="LPERR02G23930"/>
</dbReference>
<dbReference type="InterPro" id="IPR050608">
    <property type="entry name" value="NmrA-type/Isoflavone_red_sf"/>
</dbReference>
<dbReference type="InterPro" id="IPR008921">
    <property type="entry name" value="DNA_pol3_clamp-load_cplx_C"/>
</dbReference>
<dbReference type="SUPFAM" id="SSF48019">
    <property type="entry name" value="post-AAA+ oligomerization domain-like"/>
    <property type="match status" value="1"/>
</dbReference>
<dbReference type="Gene3D" id="3.40.50.300">
    <property type="entry name" value="P-loop containing nucleotide triphosphate hydrolases"/>
    <property type="match status" value="1"/>
</dbReference>
<keyword evidence="1" id="KW-0521">NADP</keyword>
<dbReference type="PANTHER" id="PTHR43349">
    <property type="entry name" value="PINORESINOL REDUCTASE-RELATED"/>
    <property type="match status" value="1"/>
</dbReference>
<dbReference type="InterPro" id="IPR036291">
    <property type="entry name" value="NAD(P)-bd_dom_sf"/>
</dbReference>